<evidence type="ECO:0000313" key="2">
    <source>
        <dbReference type="EMBL" id="SDQ70952.1"/>
    </source>
</evidence>
<protein>
    <submittedName>
        <fullName evidence="2">Putative transposase</fullName>
    </submittedName>
</protein>
<dbReference type="NCBIfam" id="NF033516">
    <property type="entry name" value="transpos_IS3"/>
    <property type="match status" value="1"/>
</dbReference>
<sequence length="283" mass="32863">MRQDYPVPPMCRILGVSVSGYYAWRKRSPSKRARQEARLETEILAAHQRTRESFGPDRLQKHLERHGVHVGVCRIKRLRRKLGLRCRQKRKFKATTNSRHDLPIAPNLLQQDFAVSAPDQAWCGDITYITTDEGWLYLAGLKDLYSGEIVGYAMSERMTKDLVMQALYCAVSSRRPKSGLIQHTDRGSQYCSAAYQEIVRQFGMRASMSRRGNCYDNAPIESFRGSLKSELIYHRRFATREQARLAISEYIEMFYNRQRTQARLDYLSPAAFTQRFYLDRTAA</sequence>
<dbReference type="EMBL" id="FNKP01000001">
    <property type="protein sequence ID" value="SDQ70952.1"/>
    <property type="molecule type" value="Genomic_DNA"/>
</dbReference>
<dbReference type="AlphaFoldDB" id="A0A1H1D3F1"/>
<dbReference type="Pfam" id="PF00665">
    <property type="entry name" value="rve"/>
    <property type="match status" value="1"/>
</dbReference>
<dbReference type="Proteomes" id="UP000183487">
    <property type="component" value="Unassembled WGS sequence"/>
</dbReference>
<proteinExistence type="predicted"/>
<dbReference type="SUPFAM" id="SSF53098">
    <property type="entry name" value="Ribonuclease H-like"/>
    <property type="match status" value="1"/>
</dbReference>
<dbReference type="GO" id="GO:0015074">
    <property type="term" value="P:DNA integration"/>
    <property type="evidence" value="ECO:0007669"/>
    <property type="project" value="InterPro"/>
</dbReference>
<reference evidence="3" key="1">
    <citation type="submission" date="2016-10" db="EMBL/GenBank/DDBJ databases">
        <authorList>
            <person name="Varghese N."/>
            <person name="Submissions S."/>
        </authorList>
    </citation>
    <scope>NUCLEOTIDE SEQUENCE [LARGE SCALE GENOMIC DNA]</scope>
    <source>
        <strain evidence="3">GAS106B</strain>
    </source>
</reference>
<dbReference type="InterPro" id="IPR050900">
    <property type="entry name" value="Transposase_IS3/IS150/IS904"/>
</dbReference>
<dbReference type="Pfam" id="PF13276">
    <property type="entry name" value="HTH_21"/>
    <property type="match status" value="1"/>
</dbReference>
<dbReference type="InterPro" id="IPR036397">
    <property type="entry name" value="RNaseH_sf"/>
</dbReference>
<organism evidence="2 3">
    <name type="scientific">Paraburkholderia fungorum</name>
    <dbReference type="NCBI Taxonomy" id="134537"/>
    <lineage>
        <taxon>Bacteria</taxon>
        <taxon>Pseudomonadati</taxon>
        <taxon>Pseudomonadota</taxon>
        <taxon>Betaproteobacteria</taxon>
        <taxon>Burkholderiales</taxon>
        <taxon>Burkholderiaceae</taxon>
        <taxon>Paraburkholderia</taxon>
    </lineage>
</organism>
<accession>A0A1H1D3F1</accession>
<name>A0A1H1D3F1_9BURK</name>
<gene>
    <name evidence="2" type="ORF">SAMN05443245_2444</name>
</gene>
<dbReference type="InterPro" id="IPR048020">
    <property type="entry name" value="Transpos_IS3"/>
</dbReference>
<evidence type="ECO:0000313" key="3">
    <source>
        <dbReference type="Proteomes" id="UP000183487"/>
    </source>
</evidence>
<dbReference type="InterPro" id="IPR001584">
    <property type="entry name" value="Integrase_cat-core"/>
</dbReference>
<feature type="domain" description="Integrase catalytic" evidence="1">
    <location>
        <begin position="114"/>
        <end position="277"/>
    </location>
</feature>
<dbReference type="GO" id="GO:0003676">
    <property type="term" value="F:nucleic acid binding"/>
    <property type="evidence" value="ECO:0007669"/>
    <property type="project" value="InterPro"/>
</dbReference>
<dbReference type="PROSITE" id="PS50994">
    <property type="entry name" value="INTEGRASE"/>
    <property type="match status" value="1"/>
</dbReference>
<dbReference type="Gene3D" id="3.30.420.10">
    <property type="entry name" value="Ribonuclease H-like superfamily/Ribonuclease H"/>
    <property type="match status" value="1"/>
</dbReference>
<dbReference type="PANTHER" id="PTHR46889:SF4">
    <property type="entry name" value="TRANSPOSASE INSO FOR INSERTION SEQUENCE ELEMENT IS911B-RELATED"/>
    <property type="match status" value="1"/>
</dbReference>
<keyword evidence="3" id="KW-1185">Reference proteome</keyword>
<dbReference type="PANTHER" id="PTHR46889">
    <property type="entry name" value="TRANSPOSASE INSF FOR INSERTION SEQUENCE IS3B-RELATED"/>
    <property type="match status" value="1"/>
</dbReference>
<dbReference type="InterPro" id="IPR025948">
    <property type="entry name" value="HTH-like_dom"/>
</dbReference>
<dbReference type="Pfam" id="PF13333">
    <property type="entry name" value="rve_2"/>
    <property type="match status" value="1"/>
</dbReference>
<dbReference type="InterPro" id="IPR012337">
    <property type="entry name" value="RNaseH-like_sf"/>
</dbReference>
<evidence type="ECO:0000259" key="1">
    <source>
        <dbReference type="PROSITE" id="PS50994"/>
    </source>
</evidence>